<keyword evidence="2" id="KW-0597">Phosphoprotein</keyword>
<dbReference type="SUPFAM" id="SSF53901">
    <property type="entry name" value="Thiolase-like"/>
    <property type="match status" value="1"/>
</dbReference>
<accession>K7P632</accession>
<dbReference type="InterPro" id="IPR020841">
    <property type="entry name" value="PKS_Beta-ketoAc_synthase_dom"/>
</dbReference>
<feature type="domain" description="Ketosynthase family 3 (KS3)" evidence="3">
    <location>
        <begin position="1"/>
        <end position="149"/>
    </location>
</feature>
<dbReference type="InterPro" id="IPR050091">
    <property type="entry name" value="PKS_NRPS_Biosynth_Enz"/>
</dbReference>
<evidence type="ECO:0000256" key="1">
    <source>
        <dbReference type="ARBA" id="ARBA00022450"/>
    </source>
</evidence>
<dbReference type="InterPro" id="IPR016039">
    <property type="entry name" value="Thiolase-like"/>
</dbReference>
<dbReference type="Pfam" id="PF02801">
    <property type="entry name" value="Ketoacyl-synt_C"/>
    <property type="match status" value="1"/>
</dbReference>
<dbReference type="PANTHER" id="PTHR43775:SF37">
    <property type="entry name" value="SI:DKEY-61P9.11"/>
    <property type="match status" value="1"/>
</dbReference>
<dbReference type="PANTHER" id="PTHR43775">
    <property type="entry name" value="FATTY ACID SYNTHASE"/>
    <property type="match status" value="1"/>
</dbReference>
<reference evidence="4" key="2">
    <citation type="submission" date="2012-01" db="EMBL/GenBank/DDBJ databases">
        <authorList>
            <person name="Zhang K.X."/>
            <person name="Zhang M.Y."/>
            <person name="Xin S.N."/>
            <person name="Han Z.X."/>
            <person name="Shao Y.H."/>
            <person name="Liu X.L."/>
            <person name="Liu S.W."/>
            <person name="Ma D.Y."/>
        </authorList>
    </citation>
    <scope>NUCLEOTIDE SEQUENCE</scope>
    <source>
        <strain evidence="4">CS-259</strain>
    </source>
</reference>
<feature type="non-terminal residue" evidence="4">
    <location>
        <position position="1"/>
    </location>
</feature>
<dbReference type="EMBL" id="JQ647420">
    <property type="protein sequence ID" value="AFE84662.1"/>
    <property type="molecule type" value="Genomic_DNA"/>
</dbReference>
<reference evidence="4" key="1">
    <citation type="journal article" date="2012" name="PLoS ONE">
        <title>Genetic diversity, morphological uniformity and polyketide production in dinoflagellates (Amphidinium, Dinoflagellata).</title>
        <authorList>
            <person name="Murray S.A."/>
            <person name="Garby T."/>
            <person name="Hoppenrath M."/>
            <person name="Neilan B.A."/>
        </authorList>
    </citation>
    <scope>NUCLEOTIDE SEQUENCE</scope>
    <source>
        <strain evidence="4">CS-259</strain>
    </source>
</reference>
<dbReference type="InterPro" id="IPR014031">
    <property type="entry name" value="Ketoacyl_synth_C"/>
</dbReference>
<dbReference type="PROSITE" id="PS52004">
    <property type="entry name" value="KS3_2"/>
    <property type="match status" value="1"/>
</dbReference>
<protein>
    <submittedName>
        <fullName evidence="4">Polyketide synthase KS domain protein</fullName>
    </submittedName>
</protein>
<dbReference type="Gene3D" id="3.40.47.10">
    <property type="match status" value="1"/>
</dbReference>
<name>K7P632_9DINO</name>
<dbReference type="GO" id="GO:0004312">
    <property type="term" value="F:fatty acid synthase activity"/>
    <property type="evidence" value="ECO:0007669"/>
    <property type="project" value="TreeGrafter"/>
</dbReference>
<dbReference type="InterPro" id="IPR014030">
    <property type="entry name" value="Ketoacyl_synth_N"/>
</dbReference>
<proteinExistence type="predicted"/>
<feature type="non-terminal residue" evidence="4">
    <location>
        <position position="149"/>
    </location>
</feature>
<dbReference type="AlphaFoldDB" id="K7P632"/>
<dbReference type="GO" id="GO:0006633">
    <property type="term" value="P:fatty acid biosynthetic process"/>
    <property type="evidence" value="ECO:0007669"/>
    <property type="project" value="TreeGrafter"/>
</dbReference>
<evidence type="ECO:0000256" key="2">
    <source>
        <dbReference type="ARBA" id="ARBA00022553"/>
    </source>
</evidence>
<sequence length="149" mass="15450">SSLVSTAQAQKAMHSIRIEDAEESHASAGTTLDEAISAGVLVISGPACTIGYCLNNMTSVCGRSRTFDESASGFGRGEGICALLLKLVDHADAALESGRLRAVLCGTCMNQDGRSASITAPNGPSQQECVRAALQESEISCNDLQIAEM</sequence>
<evidence type="ECO:0000259" key="3">
    <source>
        <dbReference type="PROSITE" id="PS52004"/>
    </source>
</evidence>
<evidence type="ECO:0000313" key="4">
    <source>
        <dbReference type="EMBL" id="AFE84662.1"/>
    </source>
</evidence>
<dbReference type="Pfam" id="PF00109">
    <property type="entry name" value="ketoacyl-synt"/>
    <property type="match status" value="1"/>
</dbReference>
<organism evidence="4">
    <name type="scientific">Amphidinium massartii</name>
    <dbReference type="NCBI Taxonomy" id="160604"/>
    <lineage>
        <taxon>Eukaryota</taxon>
        <taxon>Sar</taxon>
        <taxon>Alveolata</taxon>
        <taxon>Dinophyceae</taxon>
        <taxon>Amphidiniales</taxon>
        <taxon>Amphidiniaceae</taxon>
        <taxon>Amphidinium</taxon>
    </lineage>
</organism>
<keyword evidence="1" id="KW-0596">Phosphopantetheine</keyword>